<dbReference type="EMBL" id="CP045226">
    <property type="protein sequence ID" value="QFS43065.1"/>
    <property type="molecule type" value="Genomic_DNA"/>
</dbReference>
<feature type="region of interest" description="Disordered" evidence="1">
    <location>
        <begin position="1"/>
        <end position="22"/>
    </location>
</feature>
<proteinExistence type="predicted"/>
<dbReference type="Proteomes" id="UP000326678">
    <property type="component" value="Chromosome Gxm1"/>
</dbReference>
<organism evidence="2 3">
    <name type="scientific">Nostoc sphaeroides CCNUC1</name>
    <dbReference type="NCBI Taxonomy" id="2653204"/>
    <lineage>
        <taxon>Bacteria</taxon>
        <taxon>Bacillati</taxon>
        <taxon>Cyanobacteriota</taxon>
        <taxon>Cyanophyceae</taxon>
        <taxon>Nostocales</taxon>
        <taxon>Nostocaceae</taxon>
        <taxon>Nostoc</taxon>
    </lineage>
</organism>
<protein>
    <submittedName>
        <fullName evidence="2">Uncharacterized protein</fullName>
    </submittedName>
</protein>
<dbReference type="AlphaFoldDB" id="A0A5P8VRM7"/>
<evidence type="ECO:0000256" key="1">
    <source>
        <dbReference type="SAM" id="MobiDB-lite"/>
    </source>
</evidence>
<sequence>MWGVGSREWGMREQGEQGGQGDLSENLQRVFLLVPKSSSLFPIPHSPLPTPYSPFPIF</sequence>
<gene>
    <name evidence="2" type="ORF">GXM_00538</name>
</gene>
<evidence type="ECO:0000313" key="2">
    <source>
        <dbReference type="EMBL" id="QFS43065.1"/>
    </source>
</evidence>
<dbReference type="KEGG" id="nsh:GXM_00538"/>
<reference evidence="2 3" key="1">
    <citation type="submission" date="2019-10" db="EMBL/GenBank/DDBJ databases">
        <title>Genomic and transcriptomic insights into the perfect genentic adaptation of a filamentous nitrogen-fixing cyanobacterium to rice fields.</title>
        <authorList>
            <person name="Chen Z."/>
        </authorList>
    </citation>
    <scope>NUCLEOTIDE SEQUENCE [LARGE SCALE GENOMIC DNA]</scope>
    <source>
        <strain evidence="2">CCNUC1</strain>
    </source>
</reference>
<accession>A0A5P8VRM7</accession>
<name>A0A5P8VRM7_9NOSO</name>
<evidence type="ECO:0000313" key="3">
    <source>
        <dbReference type="Proteomes" id="UP000326678"/>
    </source>
</evidence>
<keyword evidence="3" id="KW-1185">Reference proteome</keyword>